<feature type="transmembrane region" description="Helical" evidence="1">
    <location>
        <begin position="373"/>
        <end position="391"/>
    </location>
</feature>
<feature type="transmembrane region" description="Helical" evidence="1">
    <location>
        <begin position="148"/>
        <end position="170"/>
    </location>
</feature>
<dbReference type="EMBL" id="GL883104">
    <property type="protein sequence ID" value="EGG07293.1"/>
    <property type="molecule type" value="Genomic_DNA"/>
</dbReference>
<feature type="transmembrane region" description="Helical" evidence="1">
    <location>
        <begin position="191"/>
        <end position="215"/>
    </location>
</feature>
<dbReference type="AlphaFoldDB" id="F4RJD3"/>
<keyword evidence="1" id="KW-1133">Transmembrane helix</keyword>
<proteinExistence type="predicted"/>
<dbReference type="VEuPathDB" id="FungiDB:MELLADRAFT_71676"/>
<reference evidence="3" key="1">
    <citation type="journal article" date="2011" name="Proc. Natl. Acad. Sci. U.S.A.">
        <title>Obligate biotrophy features unraveled by the genomic analysis of rust fungi.</title>
        <authorList>
            <person name="Duplessis S."/>
            <person name="Cuomo C.A."/>
            <person name="Lin Y.-C."/>
            <person name="Aerts A."/>
            <person name="Tisserant E."/>
            <person name="Veneault-Fourrey C."/>
            <person name="Joly D.L."/>
            <person name="Hacquard S."/>
            <person name="Amselem J."/>
            <person name="Cantarel B.L."/>
            <person name="Chiu R."/>
            <person name="Coutinho P.M."/>
            <person name="Feau N."/>
            <person name="Field M."/>
            <person name="Frey P."/>
            <person name="Gelhaye E."/>
            <person name="Goldberg J."/>
            <person name="Grabherr M.G."/>
            <person name="Kodira C.D."/>
            <person name="Kohler A."/>
            <person name="Kuees U."/>
            <person name="Lindquist E.A."/>
            <person name="Lucas S.M."/>
            <person name="Mago R."/>
            <person name="Mauceli E."/>
            <person name="Morin E."/>
            <person name="Murat C."/>
            <person name="Pangilinan J.L."/>
            <person name="Park R."/>
            <person name="Pearson M."/>
            <person name="Quesneville H."/>
            <person name="Rouhier N."/>
            <person name="Sakthikumar S."/>
            <person name="Salamov A.A."/>
            <person name="Schmutz J."/>
            <person name="Selles B."/>
            <person name="Shapiro H."/>
            <person name="Tanguay P."/>
            <person name="Tuskan G.A."/>
            <person name="Henrissat B."/>
            <person name="Van de Peer Y."/>
            <person name="Rouze P."/>
            <person name="Ellis J.G."/>
            <person name="Dodds P.N."/>
            <person name="Schein J.E."/>
            <person name="Zhong S."/>
            <person name="Hamelin R.C."/>
            <person name="Grigoriev I.V."/>
            <person name="Szabo L.J."/>
            <person name="Martin F."/>
        </authorList>
    </citation>
    <scope>NUCLEOTIDE SEQUENCE [LARGE SCALE GENOMIC DNA]</scope>
    <source>
        <strain evidence="3">98AG31 / pathotype 3-4-7</strain>
    </source>
</reference>
<feature type="transmembrane region" description="Helical" evidence="1">
    <location>
        <begin position="270"/>
        <end position="294"/>
    </location>
</feature>
<gene>
    <name evidence="2" type="ORF">MELLADRAFT_71676</name>
</gene>
<keyword evidence="1" id="KW-0812">Transmembrane</keyword>
<sequence>MYIISEHDTPVSMLNQLMENVPRSSNIFRASRELLQTTRYPPVAPSTYHILIAFAVVHSCIMWVCGVVIVVPIAFSRVKRGKYLWIFRKAYAGKGQTPFHVPNSVLAVAFTQLISSLLCLVYSCLYYVSFASPKVASRVYLYAWVQLMWLFGFYGYWITGWSGLCTILCSPVTQIPRPLRKLVNRPNAVNAFHTLVPIFVSVCTFAWIVLLVFAYHRESERYNHLDASLNVAAIQLENRRRVDPAAMYEMALQFIISDGQLTRIVRWNSYFWAMLGFLTLFPFIMSGWSLIGLLRNSTSSVRQMMQPAGGLKTADSEGLFYAEKIAKELRRGYVYVTCHFSAMLLSMVYSIVICVLLGVKADKVVLESRWRSLGSWLYLLCGVIVAGAMLLQSWRIFADLDIIITETGSGVEESDITATSRTLTSVDRPDSVGSLDDLTIIDSWVKEETVQVVQIQQARVAVRPQKAQAIIVRTAF</sequence>
<feature type="transmembrane region" description="Helical" evidence="1">
    <location>
        <begin position="333"/>
        <end position="361"/>
    </location>
</feature>
<organism evidence="3">
    <name type="scientific">Melampsora larici-populina (strain 98AG31 / pathotype 3-4-7)</name>
    <name type="common">Poplar leaf rust fungus</name>
    <dbReference type="NCBI Taxonomy" id="747676"/>
    <lineage>
        <taxon>Eukaryota</taxon>
        <taxon>Fungi</taxon>
        <taxon>Dikarya</taxon>
        <taxon>Basidiomycota</taxon>
        <taxon>Pucciniomycotina</taxon>
        <taxon>Pucciniomycetes</taxon>
        <taxon>Pucciniales</taxon>
        <taxon>Melampsoraceae</taxon>
        <taxon>Melampsora</taxon>
    </lineage>
</organism>
<dbReference type="KEGG" id="mlr:MELLADRAFT_71676"/>
<accession>F4RJD3</accession>
<name>F4RJD3_MELLP</name>
<dbReference type="GeneID" id="18931894"/>
<dbReference type="HOGENOM" id="CLU_052202_0_0_1"/>
<dbReference type="OrthoDB" id="2510632at2759"/>
<keyword evidence="3" id="KW-1185">Reference proteome</keyword>
<dbReference type="Proteomes" id="UP000001072">
    <property type="component" value="Unassembled WGS sequence"/>
</dbReference>
<keyword evidence="1" id="KW-0472">Membrane</keyword>
<evidence type="ECO:0000313" key="2">
    <source>
        <dbReference type="EMBL" id="EGG07293.1"/>
    </source>
</evidence>
<feature type="transmembrane region" description="Helical" evidence="1">
    <location>
        <begin position="104"/>
        <end position="128"/>
    </location>
</feature>
<dbReference type="InParanoid" id="F4RJD3"/>
<dbReference type="RefSeq" id="XP_007409200.1">
    <property type="nucleotide sequence ID" value="XM_007409138.1"/>
</dbReference>
<feature type="transmembrane region" description="Helical" evidence="1">
    <location>
        <begin position="48"/>
        <end position="75"/>
    </location>
</feature>
<evidence type="ECO:0000256" key="1">
    <source>
        <dbReference type="SAM" id="Phobius"/>
    </source>
</evidence>
<protein>
    <submittedName>
        <fullName evidence="2">Uncharacterized protein</fullName>
    </submittedName>
</protein>
<evidence type="ECO:0000313" key="3">
    <source>
        <dbReference type="Proteomes" id="UP000001072"/>
    </source>
</evidence>